<evidence type="ECO:0000313" key="3">
    <source>
        <dbReference type="Proteomes" id="UP001549257"/>
    </source>
</evidence>
<evidence type="ECO:0000256" key="1">
    <source>
        <dbReference type="SAM" id="Phobius"/>
    </source>
</evidence>
<dbReference type="EMBL" id="JBEPSJ010000001">
    <property type="protein sequence ID" value="MET4581014.1"/>
    <property type="molecule type" value="Genomic_DNA"/>
</dbReference>
<keyword evidence="1" id="KW-0472">Membrane</keyword>
<proteinExistence type="predicted"/>
<keyword evidence="1" id="KW-0812">Transmembrane</keyword>
<reference evidence="2 3" key="1">
    <citation type="submission" date="2024-06" db="EMBL/GenBank/DDBJ databases">
        <title>Sorghum-associated microbial communities from plants grown in Nebraska, USA.</title>
        <authorList>
            <person name="Schachtman D."/>
        </authorList>
    </citation>
    <scope>NUCLEOTIDE SEQUENCE [LARGE SCALE GENOMIC DNA]</scope>
    <source>
        <strain evidence="2 3">2857</strain>
    </source>
</reference>
<name>A0ABV2QIY5_9MICO</name>
<sequence>MLEPSMTNPGPYLALSSEVTWPFVALLGAILAVPLTSIAVLMLIAGRSMRPRAIVAAGLALIVGGVSGAGLLKADSEFAAEQSRHHNVYIENVQSWMKTSYRLTAMTEEVEKLLEPAGPFLRVDGSSGQIGIRTDATGRRLVVVDEALVELPAEND</sequence>
<evidence type="ECO:0000313" key="2">
    <source>
        <dbReference type="EMBL" id="MET4581014.1"/>
    </source>
</evidence>
<feature type="transmembrane region" description="Helical" evidence="1">
    <location>
        <begin position="53"/>
        <end position="72"/>
    </location>
</feature>
<dbReference type="Proteomes" id="UP001549257">
    <property type="component" value="Unassembled WGS sequence"/>
</dbReference>
<keyword evidence="1" id="KW-1133">Transmembrane helix</keyword>
<gene>
    <name evidence="2" type="ORF">ABIE21_000504</name>
</gene>
<accession>A0ABV2QIY5</accession>
<keyword evidence="3" id="KW-1185">Reference proteome</keyword>
<dbReference type="RefSeq" id="WP_354023210.1">
    <property type="nucleotide sequence ID" value="NZ_JBEPSJ010000001.1"/>
</dbReference>
<comment type="caution">
    <text evidence="2">The sequence shown here is derived from an EMBL/GenBank/DDBJ whole genome shotgun (WGS) entry which is preliminary data.</text>
</comment>
<feature type="transmembrane region" description="Helical" evidence="1">
    <location>
        <begin position="20"/>
        <end position="46"/>
    </location>
</feature>
<protein>
    <submittedName>
        <fullName evidence="2">Uncharacterized protein</fullName>
    </submittedName>
</protein>
<organism evidence="2 3">
    <name type="scientific">Conyzicola nivalis</name>
    <dbReference type="NCBI Taxonomy" id="1477021"/>
    <lineage>
        <taxon>Bacteria</taxon>
        <taxon>Bacillati</taxon>
        <taxon>Actinomycetota</taxon>
        <taxon>Actinomycetes</taxon>
        <taxon>Micrococcales</taxon>
        <taxon>Microbacteriaceae</taxon>
        <taxon>Conyzicola</taxon>
    </lineage>
</organism>